<evidence type="ECO:0000256" key="2">
    <source>
        <dbReference type="ARBA" id="ARBA00022771"/>
    </source>
</evidence>
<dbReference type="CDD" id="cd19677">
    <property type="entry name" value="UBR-box_UBR7"/>
    <property type="match status" value="1"/>
</dbReference>
<dbReference type="InterPro" id="IPR003126">
    <property type="entry name" value="Znf_UBR"/>
</dbReference>
<dbReference type="SMART" id="SM00249">
    <property type="entry name" value="PHD"/>
    <property type="match status" value="1"/>
</dbReference>
<dbReference type="InterPro" id="IPR047506">
    <property type="entry name" value="UBR7-like_UBR-box"/>
</dbReference>
<evidence type="ECO:0000256" key="5">
    <source>
        <dbReference type="SAM" id="MobiDB-lite"/>
    </source>
</evidence>
<dbReference type="SUPFAM" id="SSF57903">
    <property type="entry name" value="FYVE/PHD zinc finger"/>
    <property type="match status" value="1"/>
</dbReference>
<dbReference type="GO" id="GO:0008270">
    <property type="term" value="F:zinc ion binding"/>
    <property type="evidence" value="ECO:0007669"/>
    <property type="project" value="UniProtKB-KW"/>
</dbReference>
<protein>
    <recommendedName>
        <fullName evidence="6">UBR-type domain-containing protein</fullName>
    </recommendedName>
</protein>
<dbReference type="PROSITE" id="PS51157">
    <property type="entry name" value="ZF_UBR"/>
    <property type="match status" value="1"/>
</dbReference>
<dbReference type="eggNOG" id="KOG2752">
    <property type="taxonomic scope" value="Eukaryota"/>
</dbReference>
<reference evidence="7 8" key="1">
    <citation type="journal article" date="2011" name="Science">
        <title>The Selaginella genome identifies genetic changes associated with the evolution of vascular plants.</title>
        <authorList>
            <person name="Banks J.A."/>
            <person name="Nishiyama T."/>
            <person name="Hasebe M."/>
            <person name="Bowman J.L."/>
            <person name="Gribskov M."/>
            <person name="dePamphilis C."/>
            <person name="Albert V.A."/>
            <person name="Aono N."/>
            <person name="Aoyama T."/>
            <person name="Ambrose B.A."/>
            <person name="Ashton N.W."/>
            <person name="Axtell M.J."/>
            <person name="Barker E."/>
            <person name="Barker M.S."/>
            <person name="Bennetzen J.L."/>
            <person name="Bonawitz N.D."/>
            <person name="Chapple C."/>
            <person name="Cheng C."/>
            <person name="Correa L.G."/>
            <person name="Dacre M."/>
            <person name="DeBarry J."/>
            <person name="Dreyer I."/>
            <person name="Elias M."/>
            <person name="Engstrom E.M."/>
            <person name="Estelle M."/>
            <person name="Feng L."/>
            <person name="Finet C."/>
            <person name="Floyd S.K."/>
            <person name="Frommer W.B."/>
            <person name="Fujita T."/>
            <person name="Gramzow L."/>
            <person name="Gutensohn M."/>
            <person name="Harholt J."/>
            <person name="Hattori M."/>
            <person name="Heyl A."/>
            <person name="Hirai T."/>
            <person name="Hiwatashi Y."/>
            <person name="Ishikawa M."/>
            <person name="Iwata M."/>
            <person name="Karol K.G."/>
            <person name="Koehler B."/>
            <person name="Kolukisaoglu U."/>
            <person name="Kubo M."/>
            <person name="Kurata T."/>
            <person name="Lalonde S."/>
            <person name="Li K."/>
            <person name="Li Y."/>
            <person name="Litt A."/>
            <person name="Lyons E."/>
            <person name="Manning G."/>
            <person name="Maruyama T."/>
            <person name="Michael T.P."/>
            <person name="Mikami K."/>
            <person name="Miyazaki S."/>
            <person name="Morinaga S."/>
            <person name="Murata T."/>
            <person name="Mueller-Roeber B."/>
            <person name="Nelson D.R."/>
            <person name="Obara M."/>
            <person name="Oguri Y."/>
            <person name="Olmstead R.G."/>
            <person name="Onodera N."/>
            <person name="Petersen B.L."/>
            <person name="Pils B."/>
            <person name="Prigge M."/>
            <person name="Rensing S.A."/>
            <person name="Riano-Pachon D.M."/>
            <person name="Roberts A.W."/>
            <person name="Sato Y."/>
            <person name="Scheller H.V."/>
            <person name="Schulz B."/>
            <person name="Schulz C."/>
            <person name="Shakirov E.V."/>
            <person name="Shibagaki N."/>
            <person name="Shinohara N."/>
            <person name="Shippen D.E."/>
            <person name="Soerensen I."/>
            <person name="Sotooka R."/>
            <person name="Sugimoto N."/>
            <person name="Sugita M."/>
            <person name="Sumikawa N."/>
            <person name="Tanurdzic M."/>
            <person name="Theissen G."/>
            <person name="Ulvskov P."/>
            <person name="Wakazuki S."/>
            <person name="Weng J.K."/>
            <person name="Willats W.W."/>
            <person name="Wipf D."/>
            <person name="Wolf P.G."/>
            <person name="Yang L."/>
            <person name="Zimmer A.D."/>
            <person name="Zhu Q."/>
            <person name="Mitros T."/>
            <person name="Hellsten U."/>
            <person name="Loque D."/>
            <person name="Otillar R."/>
            <person name="Salamov A."/>
            <person name="Schmutz J."/>
            <person name="Shapiro H."/>
            <person name="Lindquist E."/>
            <person name="Lucas S."/>
            <person name="Rokhsar D."/>
            <person name="Grigoriev I.V."/>
        </authorList>
    </citation>
    <scope>NUCLEOTIDE SEQUENCE [LARGE SCALE GENOMIC DNA]</scope>
</reference>
<dbReference type="STRING" id="88036.D8SVN6"/>
<keyword evidence="3" id="KW-0862">Zinc</keyword>
<dbReference type="InterPro" id="IPR013083">
    <property type="entry name" value="Znf_RING/FYVE/PHD"/>
</dbReference>
<dbReference type="CDD" id="cd15542">
    <property type="entry name" value="PHD_UBR7"/>
    <property type="match status" value="1"/>
</dbReference>
<dbReference type="InterPro" id="IPR001965">
    <property type="entry name" value="Znf_PHD"/>
</dbReference>
<dbReference type="OMA" id="CKKAYVA"/>
<dbReference type="Pfam" id="PF02207">
    <property type="entry name" value="zf-UBR"/>
    <property type="match status" value="1"/>
</dbReference>
<evidence type="ECO:0000256" key="3">
    <source>
        <dbReference type="ARBA" id="ARBA00022833"/>
    </source>
</evidence>
<dbReference type="SMART" id="SM00396">
    <property type="entry name" value="ZnF_UBR1"/>
    <property type="match status" value="1"/>
</dbReference>
<feature type="zinc finger region" description="UBR-type" evidence="4">
    <location>
        <begin position="34"/>
        <end position="104"/>
    </location>
</feature>
<dbReference type="KEGG" id="smo:SELMODRAFT_126043"/>
<dbReference type="Gramene" id="EFJ11469">
    <property type="protein sequence ID" value="EFJ11469"/>
    <property type="gene ID" value="SELMODRAFT_126043"/>
</dbReference>
<proteinExistence type="predicted"/>
<dbReference type="GO" id="GO:0061630">
    <property type="term" value="F:ubiquitin protein ligase activity"/>
    <property type="evidence" value="ECO:0007669"/>
    <property type="project" value="InterPro"/>
</dbReference>
<keyword evidence="1" id="KW-0479">Metal-binding</keyword>
<evidence type="ECO:0000256" key="1">
    <source>
        <dbReference type="ARBA" id="ARBA00022723"/>
    </source>
</evidence>
<dbReference type="HOGENOM" id="CLU_025221_0_0_1"/>
<keyword evidence="2" id="KW-0863">Zinc-finger</keyword>
<dbReference type="InParanoid" id="D8SVN6"/>
<evidence type="ECO:0000313" key="7">
    <source>
        <dbReference type="EMBL" id="EFJ11469.1"/>
    </source>
</evidence>
<feature type="domain" description="UBR-type" evidence="6">
    <location>
        <begin position="34"/>
        <end position="104"/>
    </location>
</feature>
<dbReference type="Proteomes" id="UP000001514">
    <property type="component" value="Unassembled WGS sequence"/>
</dbReference>
<evidence type="ECO:0000256" key="4">
    <source>
        <dbReference type="PROSITE-ProRule" id="PRU00508"/>
    </source>
</evidence>
<dbReference type="EMBL" id="GL377646">
    <property type="protein sequence ID" value="EFJ11469.1"/>
    <property type="molecule type" value="Genomic_DNA"/>
</dbReference>
<sequence length="403" mass="45211">MEEESEVMTIEEFLENQEAEEESADLVFGGDEGKECTYNEGYMPRQAVFSCLSCAPQGNAGICTACSLACHDGHEIVELWTKRNFRCDCGNSKFGGKDCKLWKEKDAENKENAYNQNFVGLYCICHRQHPNPEDEHLGEMLQCCICEDWFHEAHLGLLSSEKVSFVPRDEDNEPLFDELICQNCVGRCSFLFRYQELLIPPGIPDETHPVEQSGTSTEAPANVAVEQTMGSKAEKSDALTSGKKEEGSVRNGVSDVAGCSQSSNSICKLKPVNVNEETGNCFGKALFLERSWRTSLCQCDSCVELYKTRGLSFLLDKLDTLQSYEALAKERRKTRMEQAEGASMKLLNNLDHVAKVEFLHGLNDMTSELSSFLVSGDFRDTGKTVTSADVYEFFDRLKKRRKL</sequence>
<dbReference type="Gene3D" id="3.30.40.10">
    <property type="entry name" value="Zinc/RING finger domain, C3HC4 (zinc finger)"/>
    <property type="match status" value="1"/>
</dbReference>
<dbReference type="InterPro" id="IPR040204">
    <property type="entry name" value="UBR7"/>
</dbReference>
<keyword evidence="8" id="KW-1185">Reference proteome</keyword>
<accession>D8SVN6</accession>
<evidence type="ECO:0000259" key="6">
    <source>
        <dbReference type="PROSITE" id="PS51157"/>
    </source>
</evidence>
<dbReference type="InterPro" id="IPR011011">
    <property type="entry name" value="Znf_FYVE_PHD"/>
</dbReference>
<evidence type="ECO:0000313" key="8">
    <source>
        <dbReference type="Proteomes" id="UP000001514"/>
    </source>
</evidence>
<feature type="compositionally biased region" description="Basic and acidic residues" evidence="5">
    <location>
        <begin position="232"/>
        <end position="248"/>
    </location>
</feature>
<dbReference type="AlphaFoldDB" id="D8SVN6"/>
<organism evidence="8">
    <name type="scientific">Selaginella moellendorffii</name>
    <name type="common">Spikemoss</name>
    <dbReference type="NCBI Taxonomy" id="88036"/>
    <lineage>
        <taxon>Eukaryota</taxon>
        <taxon>Viridiplantae</taxon>
        <taxon>Streptophyta</taxon>
        <taxon>Embryophyta</taxon>
        <taxon>Tracheophyta</taxon>
        <taxon>Lycopodiopsida</taxon>
        <taxon>Selaginellales</taxon>
        <taxon>Selaginellaceae</taxon>
        <taxon>Selaginella</taxon>
    </lineage>
</organism>
<feature type="region of interest" description="Disordered" evidence="5">
    <location>
        <begin position="228"/>
        <end position="249"/>
    </location>
</feature>
<name>D8SVN6_SELML</name>
<gene>
    <name evidence="7" type="ORF">SELMODRAFT_126043</name>
</gene>
<dbReference type="PANTHER" id="PTHR13513">
    <property type="entry name" value="E3 UBIQUITIN-PROTEIN LIGASE UBR7"/>
    <property type="match status" value="1"/>
</dbReference>
<dbReference type="PANTHER" id="PTHR13513:SF9">
    <property type="entry name" value="E3 UBIQUITIN-PROTEIN LIGASE UBR7-RELATED"/>
    <property type="match status" value="1"/>
</dbReference>